<evidence type="ECO:0000313" key="8">
    <source>
        <dbReference type="Proteomes" id="UP000028643"/>
    </source>
</evidence>
<feature type="transmembrane region" description="Helical" evidence="6">
    <location>
        <begin position="39"/>
        <end position="61"/>
    </location>
</feature>
<protein>
    <submittedName>
        <fullName evidence="7">Membrane protein</fullName>
    </submittedName>
</protein>
<dbReference type="InterPro" id="IPR006696">
    <property type="entry name" value="DUF423"/>
</dbReference>
<evidence type="ECO:0000256" key="2">
    <source>
        <dbReference type="ARBA" id="ARBA00009694"/>
    </source>
</evidence>
<evidence type="ECO:0000256" key="6">
    <source>
        <dbReference type="SAM" id="Phobius"/>
    </source>
</evidence>
<comment type="similarity">
    <text evidence="2">Belongs to the UPF0382 family.</text>
</comment>
<keyword evidence="5 6" id="KW-0472">Membrane</keyword>
<dbReference type="EMBL" id="JPQT01000141">
    <property type="protein sequence ID" value="KFE45806.1"/>
    <property type="molecule type" value="Genomic_DNA"/>
</dbReference>
<keyword evidence="3 6" id="KW-0812">Transmembrane</keyword>
<dbReference type="PANTHER" id="PTHR43461">
    <property type="entry name" value="TRANSMEMBRANE PROTEIN 256"/>
    <property type="match status" value="1"/>
</dbReference>
<reference evidence="7 8" key="1">
    <citation type="submission" date="2014-07" db="EMBL/GenBank/DDBJ databases">
        <title>Draft Genome Sequences of Environmental Pseudomonas syringae strains.</title>
        <authorList>
            <person name="Baltrus D.A."/>
            <person name="Berge O."/>
            <person name="Morris C."/>
        </authorList>
    </citation>
    <scope>NUCLEOTIDE SEQUENCE [LARGE SCALE GENOMIC DNA]</scope>
    <source>
        <strain evidence="7 8">CEB003</strain>
    </source>
</reference>
<evidence type="ECO:0000256" key="1">
    <source>
        <dbReference type="ARBA" id="ARBA00004141"/>
    </source>
</evidence>
<dbReference type="AlphaFoldDB" id="A0A085URJ3"/>
<proteinExistence type="inferred from homology"/>
<name>A0A085URJ3_PSESX</name>
<comment type="caution">
    <text evidence="7">The sequence shown here is derived from an EMBL/GenBank/DDBJ whole genome shotgun (WGS) entry which is preliminary data.</text>
</comment>
<dbReference type="Proteomes" id="UP000028643">
    <property type="component" value="Unassembled WGS sequence"/>
</dbReference>
<dbReference type="GO" id="GO:0005886">
    <property type="term" value="C:plasma membrane"/>
    <property type="evidence" value="ECO:0007669"/>
    <property type="project" value="TreeGrafter"/>
</dbReference>
<evidence type="ECO:0000313" key="7">
    <source>
        <dbReference type="EMBL" id="KFE45806.1"/>
    </source>
</evidence>
<evidence type="ECO:0000256" key="3">
    <source>
        <dbReference type="ARBA" id="ARBA00022692"/>
    </source>
</evidence>
<dbReference type="PANTHER" id="PTHR43461:SF1">
    <property type="entry name" value="TRANSMEMBRANE PROTEIN 256"/>
    <property type="match status" value="1"/>
</dbReference>
<evidence type="ECO:0000256" key="5">
    <source>
        <dbReference type="ARBA" id="ARBA00023136"/>
    </source>
</evidence>
<evidence type="ECO:0000256" key="4">
    <source>
        <dbReference type="ARBA" id="ARBA00022989"/>
    </source>
</evidence>
<feature type="transmembrane region" description="Helical" evidence="6">
    <location>
        <begin position="99"/>
        <end position="120"/>
    </location>
</feature>
<accession>A0A085URJ3</accession>
<organism evidence="7 8">
    <name type="scientific">Pseudomonas syringae</name>
    <dbReference type="NCBI Taxonomy" id="317"/>
    <lineage>
        <taxon>Bacteria</taxon>
        <taxon>Pseudomonadati</taxon>
        <taxon>Pseudomonadota</taxon>
        <taxon>Gammaproteobacteria</taxon>
        <taxon>Pseudomonadales</taxon>
        <taxon>Pseudomonadaceae</taxon>
        <taxon>Pseudomonas</taxon>
    </lineage>
</organism>
<sequence length="125" mass="13056">MLRSFLMLAAFFGFTGVALGAFAAHGLKNRLSAEYLAIFHTGVLYQLVHALALLGVALLAAQIPGRLMTLAGYSFAVGILLFSGSLYLLTLTGVSKLGIITPFGGLAFLIGWAILGLAAWRLGGV</sequence>
<feature type="transmembrane region" description="Helical" evidence="6">
    <location>
        <begin position="73"/>
        <end position="93"/>
    </location>
</feature>
<gene>
    <name evidence="7" type="ORF">IV02_25690</name>
</gene>
<dbReference type="PATRIC" id="fig|317.174.peg.5245"/>
<dbReference type="RefSeq" id="WP_020293464.1">
    <property type="nucleotide sequence ID" value="NZ_JPQT01000141.1"/>
</dbReference>
<dbReference type="Pfam" id="PF04241">
    <property type="entry name" value="DUF423"/>
    <property type="match status" value="1"/>
</dbReference>
<comment type="subcellular location">
    <subcellularLocation>
        <location evidence="1">Membrane</location>
        <topology evidence="1">Multi-pass membrane protein</topology>
    </subcellularLocation>
</comment>
<keyword evidence="4 6" id="KW-1133">Transmembrane helix</keyword>